<comment type="caution">
    <text evidence="2">The sequence shown here is derived from an EMBL/GenBank/DDBJ whole genome shotgun (WGS) entry which is preliminary data.</text>
</comment>
<organism evidence="2 3">
    <name type="scientific">Trifolium medium</name>
    <dbReference type="NCBI Taxonomy" id="97028"/>
    <lineage>
        <taxon>Eukaryota</taxon>
        <taxon>Viridiplantae</taxon>
        <taxon>Streptophyta</taxon>
        <taxon>Embryophyta</taxon>
        <taxon>Tracheophyta</taxon>
        <taxon>Spermatophyta</taxon>
        <taxon>Magnoliopsida</taxon>
        <taxon>eudicotyledons</taxon>
        <taxon>Gunneridae</taxon>
        <taxon>Pentapetalae</taxon>
        <taxon>rosids</taxon>
        <taxon>fabids</taxon>
        <taxon>Fabales</taxon>
        <taxon>Fabaceae</taxon>
        <taxon>Papilionoideae</taxon>
        <taxon>50 kb inversion clade</taxon>
        <taxon>NPAAA clade</taxon>
        <taxon>Hologalegina</taxon>
        <taxon>IRL clade</taxon>
        <taxon>Trifolieae</taxon>
        <taxon>Trifolium</taxon>
    </lineage>
</organism>
<evidence type="ECO:0000313" key="3">
    <source>
        <dbReference type="Proteomes" id="UP000265520"/>
    </source>
</evidence>
<dbReference type="Proteomes" id="UP000265520">
    <property type="component" value="Unassembled WGS sequence"/>
</dbReference>
<accession>A0A392NQ76</accession>
<proteinExistence type="predicted"/>
<protein>
    <submittedName>
        <fullName evidence="2">Disease resistance protein (TIR-NBS-LRR class)</fullName>
    </submittedName>
</protein>
<reference evidence="2 3" key="1">
    <citation type="journal article" date="2018" name="Front. Plant Sci.">
        <title>Red Clover (Trifolium pratense) and Zigzag Clover (T. medium) - A Picture of Genomic Similarities and Differences.</title>
        <authorList>
            <person name="Dluhosova J."/>
            <person name="Istvanek J."/>
            <person name="Nedelnik J."/>
            <person name="Repkova J."/>
        </authorList>
    </citation>
    <scope>NUCLEOTIDE SEQUENCE [LARGE SCALE GENOMIC DNA]</scope>
    <source>
        <strain evidence="3">cv. 10/8</strain>
        <tissue evidence="2">Leaf</tissue>
    </source>
</reference>
<feature type="region of interest" description="Disordered" evidence="1">
    <location>
        <begin position="1"/>
        <end position="20"/>
    </location>
</feature>
<name>A0A392NQ76_9FABA</name>
<keyword evidence="3" id="KW-1185">Reference proteome</keyword>
<dbReference type="EMBL" id="LXQA010043854">
    <property type="protein sequence ID" value="MCI00645.1"/>
    <property type="molecule type" value="Genomic_DNA"/>
</dbReference>
<sequence length="232" mass="25519">MVSSSPILTLTQPPPTDAEKGLSLQSIMPIKRPLEDVIGDTSKSVREDGEVYAITIQSDPPHIERCHEDDAVQLESVSSCEFQSEESTFNTKGSDSEDPFDRVGRKLSVSCLEVISPRAKSEASSSNTKCLHLDYPNNIVERKLYVNGHVTISSGAAYLGSIREAINALEMLMLKDLFEVSSDPATQLGLHQLLDAPSRRTVEVQEAIVEFKRKAVASCQDLDKIMRKSVIV</sequence>
<dbReference type="AlphaFoldDB" id="A0A392NQ76"/>
<evidence type="ECO:0000256" key="1">
    <source>
        <dbReference type="SAM" id="MobiDB-lite"/>
    </source>
</evidence>
<feature type="compositionally biased region" description="Polar residues" evidence="1">
    <location>
        <begin position="1"/>
        <end position="11"/>
    </location>
</feature>
<evidence type="ECO:0000313" key="2">
    <source>
        <dbReference type="EMBL" id="MCI00645.1"/>
    </source>
</evidence>